<evidence type="ECO:0000313" key="1">
    <source>
        <dbReference type="EMBL" id="ADB40022.1"/>
    </source>
</evidence>
<organism evidence="1 2">
    <name type="scientific">Spirosoma linguale (strain ATCC 33905 / DSM 74 / LMG 10896 / Claus 1)</name>
    <dbReference type="NCBI Taxonomy" id="504472"/>
    <lineage>
        <taxon>Bacteria</taxon>
        <taxon>Pseudomonadati</taxon>
        <taxon>Bacteroidota</taxon>
        <taxon>Cytophagia</taxon>
        <taxon>Cytophagales</taxon>
        <taxon>Cytophagaceae</taxon>
        <taxon>Spirosoma</taxon>
    </lineage>
</organism>
<dbReference type="HOGENOM" id="CLU_1626035_0_0_10"/>
<gene>
    <name evidence="1" type="ordered locus">Slin_4032</name>
</gene>
<proteinExistence type="predicted"/>
<reference evidence="1 2" key="1">
    <citation type="journal article" date="2010" name="Stand. Genomic Sci.">
        <title>Complete genome sequence of Spirosoma linguale type strain (1).</title>
        <authorList>
            <person name="Lail K."/>
            <person name="Sikorski J."/>
            <person name="Saunders E."/>
            <person name="Lapidus A."/>
            <person name="Glavina Del Rio T."/>
            <person name="Copeland A."/>
            <person name="Tice H."/>
            <person name="Cheng J.-F."/>
            <person name="Lucas S."/>
            <person name="Nolan M."/>
            <person name="Bruce D."/>
            <person name="Goodwin L."/>
            <person name="Pitluck S."/>
            <person name="Ivanova N."/>
            <person name="Mavromatis K."/>
            <person name="Ovchinnikova G."/>
            <person name="Pati A."/>
            <person name="Chen A."/>
            <person name="Palaniappan K."/>
            <person name="Land M."/>
            <person name="Hauser L."/>
            <person name="Chang Y.-J."/>
            <person name="Jeffries C.D."/>
            <person name="Chain P."/>
            <person name="Brettin T."/>
            <person name="Detter J.C."/>
            <person name="Schuetze A."/>
            <person name="Rohde M."/>
            <person name="Tindall B.J."/>
            <person name="Goeker M."/>
            <person name="Bristow J."/>
            <person name="Eisen J.A."/>
            <person name="Markowitz V."/>
            <person name="Hugenholtz P."/>
            <person name="Kyrpides N.C."/>
            <person name="Klenk H.-P."/>
            <person name="Chen F."/>
        </authorList>
    </citation>
    <scope>NUCLEOTIDE SEQUENCE [LARGE SCALE GENOMIC DNA]</scope>
    <source>
        <strain evidence="2">ATCC 33905 / DSM 74 / LMG 10896 / Claus 1</strain>
    </source>
</reference>
<protein>
    <submittedName>
        <fullName evidence="1">Uncharacterized protein</fullName>
    </submittedName>
</protein>
<dbReference type="Proteomes" id="UP000002028">
    <property type="component" value="Chromosome"/>
</dbReference>
<dbReference type="STRING" id="504472.Slin_4032"/>
<sequence length="163" mass="19153">MKKKSRFGMLIILLINWACRTDCQDCDPNTGPMLSRIGTDMIWTKTQTPTRVITPASISYRMNLLRLRQHIYLIRNDTIINRLLFQKDNDDWKQHRTFMKYPNGYGQVIKFVYEGNDNRRNLLEIITSPVYMGEYNAAADTVAIHYLPGGLVDKKYWDDEDKL</sequence>
<dbReference type="KEGG" id="sli:Slin_4032"/>
<evidence type="ECO:0000313" key="2">
    <source>
        <dbReference type="Proteomes" id="UP000002028"/>
    </source>
</evidence>
<dbReference type="RefSeq" id="WP_012928532.1">
    <property type="nucleotide sequence ID" value="NC_013730.1"/>
</dbReference>
<dbReference type="EMBL" id="CP001769">
    <property type="protein sequence ID" value="ADB40022.1"/>
    <property type="molecule type" value="Genomic_DNA"/>
</dbReference>
<accession>D2QIU6</accession>
<name>D2QIU6_SPILD</name>
<dbReference type="AlphaFoldDB" id="D2QIU6"/>
<keyword evidence="2" id="KW-1185">Reference proteome</keyword>